<keyword evidence="2" id="KW-1185">Reference proteome</keyword>
<reference evidence="1" key="1">
    <citation type="submission" date="2022-10" db="EMBL/GenBank/DDBJ databases">
        <title>The complete genomes of actinobacterial strains from the NBC collection.</title>
        <authorList>
            <person name="Joergensen T.S."/>
            <person name="Alvarez Arevalo M."/>
            <person name="Sterndorff E.B."/>
            <person name="Faurdal D."/>
            <person name="Vuksanovic O."/>
            <person name="Mourched A.-S."/>
            <person name="Charusanti P."/>
            <person name="Shaw S."/>
            <person name="Blin K."/>
            <person name="Weber T."/>
        </authorList>
    </citation>
    <scope>NUCLEOTIDE SEQUENCE</scope>
    <source>
        <strain evidence="1">NBC_00283</strain>
    </source>
</reference>
<organism evidence="1 2">
    <name type="scientific">Streptomyces goshikiensis</name>
    <dbReference type="NCBI Taxonomy" id="1942"/>
    <lineage>
        <taxon>Bacteria</taxon>
        <taxon>Bacillati</taxon>
        <taxon>Actinomycetota</taxon>
        <taxon>Actinomycetes</taxon>
        <taxon>Kitasatosporales</taxon>
        <taxon>Streptomycetaceae</taxon>
        <taxon>Streptomyces</taxon>
    </lineage>
</organism>
<evidence type="ECO:0008006" key="3">
    <source>
        <dbReference type="Google" id="ProtNLM"/>
    </source>
</evidence>
<dbReference type="Proteomes" id="UP001432075">
    <property type="component" value="Chromosome"/>
</dbReference>
<gene>
    <name evidence="1" type="ORF">OHU17_12300</name>
</gene>
<proteinExistence type="predicted"/>
<evidence type="ECO:0000313" key="1">
    <source>
        <dbReference type="EMBL" id="WUO46562.1"/>
    </source>
</evidence>
<evidence type="ECO:0000313" key="2">
    <source>
        <dbReference type="Proteomes" id="UP001432075"/>
    </source>
</evidence>
<accession>A0ABZ1RKE7</accession>
<name>A0ABZ1RKE7_9ACTN</name>
<dbReference type="EMBL" id="CP108057">
    <property type="protein sequence ID" value="WUO46562.1"/>
    <property type="molecule type" value="Genomic_DNA"/>
</dbReference>
<dbReference type="RefSeq" id="WP_328775860.1">
    <property type="nucleotide sequence ID" value="NZ_CP108057.1"/>
</dbReference>
<sequence length="308" mass="32893">MSKTAYIYVPKPSRENLAIGISRGLWGWRDATLDKATGLADVQSLQTGDFVVLAHVGPQARVQPGGWDTATLKRVIVAQVTKPYFRDQAAVWPDDVYPARIGIDVLDEEADVTGESLGKEAAEALRLSANKQGSALLLPGTAALAQFATALPAAAGPGTPHTDIAAATAISHSGADSAIVQILARREQSKLRKTMLNGATQLPCSLCGRTLPAHLIRAAHIKRRSAASREERLQMANIMAACVLGCDELFEHGYVYVTSAGKIAMSPKSHTTADLALTAKTLDGLPVPIHGPHREPYFTWHRDNIANP</sequence>
<protein>
    <recommendedName>
        <fullName evidence="3">HNH endonuclease</fullName>
    </recommendedName>
</protein>